<evidence type="ECO:0008006" key="3">
    <source>
        <dbReference type="Google" id="ProtNLM"/>
    </source>
</evidence>
<keyword evidence="2" id="KW-1185">Reference proteome</keyword>
<dbReference type="KEGG" id="far:ABE41_011935"/>
<dbReference type="InterPro" id="IPR035281">
    <property type="entry name" value="DUF5359"/>
</dbReference>
<sequence>MTKIKRLDRLLIQLAIVHFILLLIAQVFLEIPSFKMYTNKSIYYEGVIKGEREPALETIDR</sequence>
<dbReference type="RefSeq" id="WP_066290524.1">
    <property type="nucleotide sequence ID" value="NZ_CP016761.1"/>
</dbReference>
<accession>A0A1B1Z5P1</accession>
<reference evidence="1 2" key="1">
    <citation type="submission" date="2016-08" db="EMBL/GenBank/DDBJ databases">
        <title>Complete genome sequence of Fictibacillus arsenicus G25-54, a strain with toxicity to nematodes and a potential arsenic-resistance activity.</title>
        <authorList>
            <person name="Zheng Z."/>
        </authorList>
    </citation>
    <scope>NUCLEOTIDE SEQUENCE [LARGE SCALE GENOMIC DNA]</scope>
    <source>
        <strain evidence="1 2">G25-54</strain>
    </source>
</reference>
<dbReference type="EMBL" id="CP016761">
    <property type="protein sequence ID" value="ANX12721.1"/>
    <property type="molecule type" value="Genomic_DNA"/>
</dbReference>
<gene>
    <name evidence="1" type="ORF">ABE41_011935</name>
</gene>
<dbReference type="STRING" id="255247.ABE41_011935"/>
<protein>
    <recommendedName>
        <fullName evidence="3">YpfB family protein</fullName>
    </recommendedName>
</protein>
<proteinExistence type="predicted"/>
<dbReference type="AlphaFoldDB" id="A0A1B1Z5P1"/>
<organism evidence="1 2">
    <name type="scientific">Fictibacillus arsenicus</name>
    <dbReference type="NCBI Taxonomy" id="255247"/>
    <lineage>
        <taxon>Bacteria</taxon>
        <taxon>Bacillati</taxon>
        <taxon>Bacillota</taxon>
        <taxon>Bacilli</taxon>
        <taxon>Bacillales</taxon>
        <taxon>Fictibacillaceae</taxon>
        <taxon>Fictibacillus</taxon>
    </lineage>
</organism>
<dbReference type="Proteomes" id="UP000077412">
    <property type="component" value="Chromosome"/>
</dbReference>
<name>A0A1B1Z5P1_9BACL</name>
<evidence type="ECO:0000313" key="1">
    <source>
        <dbReference type="EMBL" id="ANX12721.1"/>
    </source>
</evidence>
<dbReference type="OrthoDB" id="2697487at2"/>
<evidence type="ECO:0000313" key="2">
    <source>
        <dbReference type="Proteomes" id="UP000077412"/>
    </source>
</evidence>
<dbReference type="Pfam" id="PF17313">
    <property type="entry name" value="DUF5359"/>
    <property type="match status" value="1"/>
</dbReference>